<dbReference type="Gene3D" id="1.20.1280.50">
    <property type="match status" value="1"/>
</dbReference>
<comment type="pathway">
    <text evidence="1">Protein modification; protein ubiquitination.</text>
</comment>
<evidence type="ECO:0000256" key="1">
    <source>
        <dbReference type="ARBA" id="ARBA00004906"/>
    </source>
</evidence>
<dbReference type="SUPFAM" id="SSF81383">
    <property type="entry name" value="F-box domain"/>
    <property type="match status" value="1"/>
</dbReference>
<dbReference type="SUPFAM" id="SSF110069">
    <property type="entry name" value="ApaG-like"/>
    <property type="match status" value="1"/>
</dbReference>
<dbReference type="PROSITE" id="PS51087">
    <property type="entry name" value="APAG"/>
    <property type="match status" value="1"/>
</dbReference>
<accession>A0A6A6NB31</accession>
<reference evidence="4 5" key="1">
    <citation type="journal article" date="2020" name="Mol. Plant">
        <title>The Chromosome-Based Rubber Tree Genome Provides New Insights into Spurge Genome Evolution and Rubber Biosynthesis.</title>
        <authorList>
            <person name="Liu J."/>
            <person name="Shi C."/>
            <person name="Shi C.C."/>
            <person name="Li W."/>
            <person name="Zhang Q.J."/>
            <person name="Zhang Y."/>
            <person name="Li K."/>
            <person name="Lu H.F."/>
            <person name="Shi C."/>
            <person name="Zhu S.T."/>
            <person name="Xiao Z.Y."/>
            <person name="Nan H."/>
            <person name="Yue Y."/>
            <person name="Zhu X.G."/>
            <person name="Wu Y."/>
            <person name="Hong X.N."/>
            <person name="Fan G.Y."/>
            <person name="Tong Y."/>
            <person name="Zhang D."/>
            <person name="Mao C.L."/>
            <person name="Liu Y.L."/>
            <person name="Hao S.J."/>
            <person name="Liu W.Q."/>
            <person name="Lv M.Q."/>
            <person name="Zhang H.B."/>
            <person name="Liu Y."/>
            <person name="Hu-Tang G.R."/>
            <person name="Wang J.P."/>
            <person name="Wang J.H."/>
            <person name="Sun Y.H."/>
            <person name="Ni S.B."/>
            <person name="Chen W.B."/>
            <person name="Zhang X.C."/>
            <person name="Jiao Y.N."/>
            <person name="Eichler E.E."/>
            <person name="Li G.H."/>
            <person name="Liu X."/>
            <person name="Gao L.Z."/>
        </authorList>
    </citation>
    <scope>NUCLEOTIDE SEQUENCE [LARGE SCALE GENOMIC DNA]</scope>
    <source>
        <strain evidence="5">cv. GT1</strain>
        <tissue evidence="4">Leaf</tissue>
    </source>
</reference>
<dbReference type="EMBL" id="JAAGAX010000002">
    <property type="protein sequence ID" value="KAF2322065.1"/>
    <property type="molecule type" value="Genomic_DNA"/>
</dbReference>
<evidence type="ECO:0000256" key="2">
    <source>
        <dbReference type="ARBA" id="ARBA00022786"/>
    </source>
</evidence>
<dbReference type="SUPFAM" id="SSF160631">
    <property type="entry name" value="SMI1/KNR4-like"/>
    <property type="match status" value="1"/>
</dbReference>
<dbReference type="InterPro" id="IPR036047">
    <property type="entry name" value="F-box-like_dom_sf"/>
</dbReference>
<dbReference type="InterPro" id="IPR007474">
    <property type="entry name" value="ApaG_domain"/>
</dbReference>
<sequence length="482" mass="54242">MGLEAVGDLALNEILSELGPKETAKVACVNKRFKASATEDSLWSKFCSHDLDLSAPVDPQGNPVPSFKFAYGLWREAFSMYPWPLVKRVKRCWDRLKNWLTVNFPEAGATLQQGASETQIQQLEAVLKVKLPLPTRVLYRFCNGQVFQDKDAPKSAFGNTLGLIGGYTFYHHLVNVFLLPLDRVIMDTKQIMRQLEISSSFRRKFIVVAMSSTIQEKLFFLNCTNGQLYVGTRNLATDLEMMPCVPSGLLMSVHDFNSDQQQDAMLLWLEEHGRRLQDGIIKLQEEGNVRAICQFPEEPPLCSTAITNGVKVRASAVFVPEAADLEDSSEKYWFAYSIRMSLLPEGCFINGMYFGSCQLQRRHWIIYANGNIVSDVSGEAVIGKYPLLLPGERDFVYQSCTPLSTSSGSIEGSFTFVPGRLVDQKELHLKLKWHDSPFNFQTTFSDGHWSLNSCNNAHPIVYHPPALVNMCGKVVCLRKTLL</sequence>
<dbReference type="InterPro" id="IPR036767">
    <property type="entry name" value="ApaG_sf"/>
</dbReference>
<keyword evidence="5" id="KW-1185">Reference proteome</keyword>
<gene>
    <name evidence="4" type="ORF">GH714_006171</name>
</gene>
<dbReference type="InterPro" id="IPR037883">
    <property type="entry name" value="Knr4/Smi1-like_sf"/>
</dbReference>
<name>A0A6A6NB31_HEVBR</name>
<dbReference type="AlphaFoldDB" id="A0A6A6NB31"/>
<feature type="domain" description="ApaG" evidence="3">
    <location>
        <begin position="304"/>
        <end position="447"/>
    </location>
</feature>
<evidence type="ECO:0000313" key="5">
    <source>
        <dbReference type="Proteomes" id="UP000467840"/>
    </source>
</evidence>
<organism evidence="4 5">
    <name type="scientific">Hevea brasiliensis</name>
    <name type="common">Para rubber tree</name>
    <name type="synonym">Siphonia brasiliensis</name>
    <dbReference type="NCBI Taxonomy" id="3981"/>
    <lineage>
        <taxon>Eukaryota</taxon>
        <taxon>Viridiplantae</taxon>
        <taxon>Streptophyta</taxon>
        <taxon>Embryophyta</taxon>
        <taxon>Tracheophyta</taxon>
        <taxon>Spermatophyta</taxon>
        <taxon>Magnoliopsida</taxon>
        <taxon>eudicotyledons</taxon>
        <taxon>Gunneridae</taxon>
        <taxon>Pentapetalae</taxon>
        <taxon>rosids</taxon>
        <taxon>fabids</taxon>
        <taxon>Malpighiales</taxon>
        <taxon>Euphorbiaceae</taxon>
        <taxon>Crotonoideae</taxon>
        <taxon>Micrandreae</taxon>
        <taxon>Hevea</taxon>
    </lineage>
</organism>
<protein>
    <recommendedName>
        <fullName evidence="3">ApaG domain-containing protein</fullName>
    </recommendedName>
</protein>
<dbReference type="PANTHER" id="PTHR47463">
    <property type="entry name" value="F-BOX PROTEIN SKIP16"/>
    <property type="match status" value="1"/>
</dbReference>
<keyword evidence="2" id="KW-0833">Ubl conjugation pathway</keyword>
<dbReference type="Pfam" id="PF04379">
    <property type="entry name" value="DUF525"/>
    <property type="match status" value="1"/>
</dbReference>
<evidence type="ECO:0000259" key="3">
    <source>
        <dbReference type="PROSITE" id="PS51087"/>
    </source>
</evidence>
<dbReference type="Proteomes" id="UP000467840">
    <property type="component" value="Chromosome 11"/>
</dbReference>
<comment type="caution">
    <text evidence="4">The sequence shown here is derived from an EMBL/GenBank/DDBJ whole genome shotgun (WGS) entry which is preliminary data.</text>
</comment>
<dbReference type="Gene3D" id="2.60.40.1470">
    <property type="entry name" value="ApaG domain"/>
    <property type="match status" value="1"/>
</dbReference>
<dbReference type="PANTHER" id="PTHR47463:SF2">
    <property type="entry name" value="F-BOX PROTEIN SKIP16"/>
    <property type="match status" value="1"/>
</dbReference>
<evidence type="ECO:0000313" key="4">
    <source>
        <dbReference type="EMBL" id="KAF2322065.1"/>
    </source>
</evidence>
<proteinExistence type="predicted"/>